<evidence type="ECO:0000256" key="7">
    <source>
        <dbReference type="ARBA" id="ARBA00022741"/>
    </source>
</evidence>
<evidence type="ECO:0000256" key="9">
    <source>
        <dbReference type="ARBA" id="ARBA00022967"/>
    </source>
</evidence>
<dbReference type="PROSITE" id="PS00211">
    <property type="entry name" value="ABC_TRANSPORTER_1"/>
    <property type="match status" value="1"/>
</dbReference>
<dbReference type="PROSITE" id="PS50893">
    <property type="entry name" value="ABC_TRANSPORTER_2"/>
    <property type="match status" value="2"/>
</dbReference>
<evidence type="ECO:0000259" key="11">
    <source>
        <dbReference type="PROSITE" id="PS50893"/>
    </source>
</evidence>
<feature type="domain" description="ABC transporter" evidence="11">
    <location>
        <begin position="256"/>
        <end position="502"/>
    </location>
</feature>
<keyword evidence="3" id="KW-0813">Transport</keyword>
<evidence type="ECO:0000313" key="12">
    <source>
        <dbReference type="EMBL" id="MBB3808492.1"/>
    </source>
</evidence>
<dbReference type="RefSeq" id="WP_183750481.1">
    <property type="nucleotide sequence ID" value="NZ_JACICC010000001.1"/>
</dbReference>
<dbReference type="Pfam" id="PF00005">
    <property type="entry name" value="ABC_tran"/>
    <property type="match status" value="2"/>
</dbReference>
<dbReference type="GO" id="GO:0005524">
    <property type="term" value="F:ATP binding"/>
    <property type="evidence" value="ECO:0007669"/>
    <property type="project" value="UniProtKB-KW"/>
</dbReference>
<dbReference type="InterPro" id="IPR027417">
    <property type="entry name" value="P-loop_NTPase"/>
</dbReference>
<evidence type="ECO:0000256" key="5">
    <source>
        <dbReference type="ARBA" id="ARBA00022597"/>
    </source>
</evidence>
<dbReference type="SMART" id="SM00382">
    <property type="entry name" value="AAA"/>
    <property type="match status" value="1"/>
</dbReference>
<keyword evidence="4" id="KW-1003">Cell membrane</keyword>
<keyword evidence="10" id="KW-0472">Membrane</keyword>
<dbReference type="EMBL" id="JACICC010000001">
    <property type="protein sequence ID" value="MBB3808492.1"/>
    <property type="molecule type" value="Genomic_DNA"/>
</dbReference>
<dbReference type="AlphaFoldDB" id="A0A7W6EFS4"/>
<dbReference type="GO" id="GO:0005886">
    <property type="term" value="C:plasma membrane"/>
    <property type="evidence" value="ECO:0007669"/>
    <property type="project" value="UniProtKB-SubCell"/>
</dbReference>
<gene>
    <name evidence="12" type="ORF">FHS81_000546</name>
</gene>
<dbReference type="InterPro" id="IPR003593">
    <property type="entry name" value="AAA+_ATPase"/>
</dbReference>
<evidence type="ECO:0000256" key="10">
    <source>
        <dbReference type="ARBA" id="ARBA00023136"/>
    </source>
</evidence>
<dbReference type="CDD" id="cd03215">
    <property type="entry name" value="ABC_Carb_Monos_II"/>
    <property type="match status" value="1"/>
</dbReference>
<organism evidence="12 13">
    <name type="scientific">Pseudochelatococcus contaminans</name>
    <dbReference type="NCBI Taxonomy" id="1538103"/>
    <lineage>
        <taxon>Bacteria</taxon>
        <taxon>Pseudomonadati</taxon>
        <taxon>Pseudomonadota</taxon>
        <taxon>Alphaproteobacteria</taxon>
        <taxon>Hyphomicrobiales</taxon>
        <taxon>Chelatococcaceae</taxon>
        <taxon>Pseudochelatococcus</taxon>
    </lineage>
</organism>
<comment type="caution">
    <text evidence="12">The sequence shown here is derived from an EMBL/GenBank/DDBJ whole genome shotgun (WGS) entry which is preliminary data.</text>
</comment>
<accession>A0A7W6EFS4</accession>
<dbReference type="InterPro" id="IPR017871">
    <property type="entry name" value="ABC_transporter-like_CS"/>
</dbReference>
<evidence type="ECO:0000256" key="2">
    <source>
        <dbReference type="ARBA" id="ARBA00005417"/>
    </source>
</evidence>
<evidence type="ECO:0000256" key="8">
    <source>
        <dbReference type="ARBA" id="ARBA00022840"/>
    </source>
</evidence>
<dbReference type="GO" id="GO:0016887">
    <property type="term" value="F:ATP hydrolysis activity"/>
    <property type="evidence" value="ECO:0007669"/>
    <property type="project" value="InterPro"/>
</dbReference>
<dbReference type="PANTHER" id="PTHR43790">
    <property type="entry name" value="CARBOHYDRATE TRANSPORT ATP-BINDING PROTEIN MG119-RELATED"/>
    <property type="match status" value="1"/>
</dbReference>
<name>A0A7W6EFS4_9HYPH</name>
<sequence>MPAETPRLSLDGITRRFGAVIANDSVSFAIAPGEIHALLGENGAGKSTLVKIIYGLLKPDAGTMRWDGKLVAPSDPRAARKLGIGMVFQHFSLFDAFTVAENIALGLDDAPDRRELSERIASVSTGYGLPLDPDRLVGSLSMGERQRVEIVRCLLQNPELLVMDEPTSVLTPQEAETLFATLRRLAGEGCSILYISHKLEEIRALCSRATVLRAGQVVGTCDPAAETAKSLAEMMIGSEFDAPRRQLVTTSEDIRLTVKGLNRPAGGAFGVALADIGFSVNAGEIFGIAGVAGNGQDELVEALAGEWRAPVADSIVVDGHPVGRLNAEARRGRGLFTLPEERNGHAAVPSMTLAFNTLLTARRRAGLLWNGIVRRGNVRRFAQEIVRAFDVRTFGVDVPATSLSGGNLQKFIVGREVLQNPSVFVVAQPTWGVDAGAAAAIHAALAGLARGGAAIVVVSQDLDELMSLTDRIAVISNGRLSRSLETARATVEEIGLLMGGAGGGARNAA</sequence>
<evidence type="ECO:0000313" key="13">
    <source>
        <dbReference type="Proteomes" id="UP000537592"/>
    </source>
</evidence>
<keyword evidence="8 12" id="KW-0067">ATP-binding</keyword>
<dbReference type="FunFam" id="3.40.50.300:FF:000127">
    <property type="entry name" value="Ribose import ATP-binding protein RbsA"/>
    <property type="match status" value="1"/>
</dbReference>
<dbReference type="InterPro" id="IPR050107">
    <property type="entry name" value="ABC_carbohydrate_import_ATPase"/>
</dbReference>
<evidence type="ECO:0000256" key="4">
    <source>
        <dbReference type="ARBA" id="ARBA00022475"/>
    </source>
</evidence>
<dbReference type="Proteomes" id="UP000537592">
    <property type="component" value="Unassembled WGS sequence"/>
</dbReference>
<dbReference type="SUPFAM" id="SSF52540">
    <property type="entry name" value="P-loop containing nucleoside triphosphate hydrolases"/>
    <property type="match status" value="2"/>
</dbReference>
<reference evidence="12 13" key="1">
    <citation type="submission" date="2020-08" db="EMBL/GenBank/DDBJ databases">
        <title>Genomic Encyclopedia of Type Strains, Phase IV (KMG-IV): sequencing the most valuable type-strain genomes for metagenomic binning, comparative biology and taxonomic classification.</title>
        <authorList>
            <person name="Goeker M."/>
        </authorList>
    </citation>
    <scope>NUCLEOTIDE SEQUENCE [LARGE SCALE GENOMIC DNA]</scope>
    <source>
        <strain evidence="12 13">DSM 28760</strain>
    </source>
</reference>
<comment type="subcellular location">
    <subcellularLocation>
        <location evidence="1">Cell membrane</location>
        <topology evidence="1">Peripheral membrane protein</topology>
    </subcellularLocation>
</comment>
<dbReference type="InterPro" id="IPR003439">
    <property type="entry name" value="ABC_transporter-like_ATP-bd"/>
</dbReference>
<feature type="domain" description="ABC transporter" evidence="11">
    <location>
        <begin position="8"/>
        <end position="239"/>
    </location>
</feature>
<dbReference type="PANTHER" id="PTHR43790:SF4">
    <property type="entry name" value="GUANOSINE IMPORT ATP-BINDING PROTEIN NUPO"/>
    <property type="match status" value="1"/>
</dbReference>
<protein>
    <submittedName>
        <fullName evidence="12">Simple sugar transport system ATP-binding protein</fullName>
    </submittedName>
</protein>
<evidence type="ECO:0000256" key="3">
    <source>
        <dbReference type="ARBA" id="ARBA00022448"/>
    </source>
</evidence>
<dbReference type="Gene3D" id="3.40.50.300">
    <property type="entry name" value="P-loop containing nucleotide triphosphate hydrolases"/>
    <property type="match status" value="2"/>
</dbReference>
<evidence type="ECO:0000256" key="1">
    <source>
        <dbReference type="ARBA" id="ARBA00004202"/>
    </source>
</evidence>
<keyword evidence="5 12" id="KW-0762">Sugar transport</keyword>
<keyword evidence="13" id="KW-1185">Reference proteome</keyword>
<comment type="similarity">
    <text evidence="2">Belongs to the ABC transporter superfamily.</text>
</comment>
<keyword evidence="9" id="KW-1278">Translocase</keyword>
<proteinExistence type="inferred from homology"/>
<keyword evidence="6" id="KW-0677">Repeat</keyword>
<dbReference type="CDD" id="cd03216">
    <property type="entry name" value="ABC_Carb_Monos_I"/>
    <property type="match status" value="1"/>
</dbReference>
<keyword evidence="7" id="KW-0547">Nucleotide-binding</keyword>
<evidence type="ECO:0000256" key="6">
    <source>
        <dbReference type="ARBA" id="ARBA00022737"/>
    </source>
</evidence>